<keyword evidence="1" id="KW-1133">Transmembrane helix</keyword>
<keyword evidence="3" id="KW-1185">Reference proteome</keyword>
<dbReference type="Gene3D" id="3.40.720.10">
    <property type="entry name" value="Alkaline Phosphatase, subunit A"/>
    <property type="match status" value="1"/>
</dbReference>
<dbReference type="SUPFAM" id="SSF53649">
    <property type="entry name" value="Alkaline phosphatase-like"/>
    <property type="match status" value="1"/>
</dbReference>
<dbReference type="STRING" id="360412.LARV_00466"/>
<keyword evidence="1" id="KW-0812">Transmembrane</keyword>
<feature type="transmembrane region" description="Helical" evidence="1">
    <location>
        <begin position="113"/>
        <end position="133"/>
    </location>
</feature>
<keyword evidence="1" id="KW-0472">Membrane</keyword>
<feature type="transmembrane region" description="Helical" evidence="1">
    <location>
        <begin position="145"/>
        <end position="166"/>
    </location>
</feature>
<evidence type="ECO:0000256" key="1">
    <source>
        <dbReference type="SAM" id="Phobius"/>
    </source>
</evidence>
<dbReference type="AlphaFoldDB" id="A0A0S7BGZ0"/>
<organism evidence="2">
    <name type="scientific">Longilinea arvoryzae</name>
    <dbReference type="NCBI Taxonomy" id="360412"/>
    <lineage>
        <taxon>Bacteria</taxon>
        <taxon>Bacillati</taxon>
        <taxon>Chloroflexota</taxon>
        <taxon>Anaerolineae</taxon>
        <taxon>Anaerolineales</taxon>
        <taxon>Anaerolineaceae</taxon>
        <taxon>Longilinea</taxon>
    </lineage>
</organism>
<gene>
    <name evidence="2" type="ORF">LARV_00466</name>
</gene>
<dbReference type="InterPro" id="IPR017850">
    <property type="entry name" value="Alkaline_phosphatase_core_sf"/>
</dbReference>
<feature type="transmembrane region" description="Helical" evidence="1">
    <location>
        <begin position="27"/>
        <end position="47"/>
    </location>
</feature>
<dbReference type="Proteomes" id="UP000055060">
    <property type="component" value="Unassembled WGS sequence"/>
</dbReference>
<feature type="transmembrane region" description="Helical" evidence="1">
    <location>
        <begin position="59"/>
        <end position="77"/>
    </location>
</feature>
<evidence type="ECO:0000313" key="3">
    <source>
        <dbReference type="Proteomes" id="UP000055060"/>
    </source>
</evidence>
<feature type="transmembrane region" description="Helical" evidence="1">
    <location>
        <begin position="84"/>
        <end position="101"/>
    </location>
</feature>
<protein>
    <recommendedName>
        <fullName evidence="4">Sulfatase N-terminal domain-containing protein</fullName>
    </recommendedName>
</protein>
<evidence type="ECO:0008006" key="4">
    <source>
        <dbReference type="Google" id="ProtNLM"/>
    </source>
</evidence>
<reference evidence="2" key="1">
    <citation type="submission" date="2015-07" db="EMBL/GenBank/DDBJ databases">
        <title>Draft Genome Sequences of Anaerolinea thermolimosa IMO-1, Bellilinea caldifistulae GOMI-1, Leptolinea tardivitalis YMTK-2, Levilinea saccharolytica KIBI-1,Longilinea arvoryzae KOME-1, Previously Described as Members of the Anaerolineaceae (Chloroflexi).</title>
        <authorList>
            <person name="Sekiguchi Y."/>
            <person name="Ohashi A."/>
            <person name="Matsuura N."/>
            <person name="Tourlousse M.D."/>
        </authorList>
    </citation>
    <scope>NUCLEOTIDE SEQUENCE [LARGE SCALE GENOMIC DNA]</scope>
    <source>
        <strain evidence="2">KOME-1</strain>
    </source>
</reference>
<proteinExistence type="predicted"/>
<sequence length="507" mass="58604">MGIKGNQHKYITEIETLHHPTGLHFKYFFLPFLAAAYPTLFLYASNVKNLLLTHLARTVLVYFLIAIVIYFLLSVFFQRGPLRTANATFVFLAFFNLYGFFEDLLLKLDWFPVHVYTTLPLIFVFISYSIWLLNKLKAPMAARLWNLASVVLTGLIAYNLVMIVPVELAKLQKSDVFTPNSFQTGLSTSQKNPDIYYILLDEFSGFEPMREYWHNSKVDDFVNYLSSKGFEVYEDSHGSSIYTPHEMATRLNYRFYPYKENPDPDTEQQWFNDIADNRVMSYLKQMGYTTVVFNEMQYPYPTATPIVSDVSYTYNDVSATNLGVFFDDFWMLVADKTMLKELSIFYKRLGSNQHSDFIFFTTKKIGELNDISSPKFIYAHLMMPHAPFMFDENGYYIAPGSFSNYGSYLGQYNFSISLAKKIVDGILNDSDPANPPVIILQSDHGMRNLTGNYLGQIKDFPEEYKTSILYARLMPGYKPTHSVQETDPINTFPIIFNYLFDANISLK</sequence>
<evidence type="ECO:0000313" key="2">
    <source>
        <dbReference type="EMBL" id="GAP12730.1"/>
    </source>
</evidence>
<dbReference type="EMBL" id="DF967972">
    <property type="protein sequence ID" value="GAP12730.1"/>
    <property type="molecule type" value="Genomic_DNA"/>
</dbReference>
<name>A0A0S7BGZ0_9CHLR</name>
<accession>A0A0S7BGZ0</accession>